<dbReference type="InterPro" id="IPR052163">
    <property type="entry name" value="DGC-Regulatory_Protein"/>
</dbReference>
<dbReference type="Pfam" id="PF14827">
    <property type="entry name" value="dCache_3"/>
    <property type="match status" value="1"/>
</dbReference>
<dbReference type="GO" id="GO:0005524">
    <property type="term" value="F:ATP binding"/>
    <property type="evidence" value="ECO:0007669"/>
    <property type="project" value="UniProtKB-KW"/>
</dbReference>
<feature type="domain" description="PAC" evidence="10">
    <location>
        <begin position="414"/>
        <end position="464"/>
    </location>
</feature>
<comment type="subcellular location">
    <subcellularLocation>
        <location evidence="1">Membrane</location>
    </subcellularLocation>
</comment>
<feature type="domain" description="GGDEF" evidence="11">
    <location>
        <begin position="664"/>
        <end position="796"/>
    </location>
</feature>
<dbReference type="PROSITE" id="PS50113">
    <property type="entry name" value="PAC"/>
    <property type="match status" value="1"/>
</dbReference>
<evidence type="ECO:0000259" key="10">
    <source>
        <dbReference type="PROSITE" id="PS50113"/>
    </source>
</evidence>
<keyword evidence="6" id="KW-0067">ATP-binding</keyword>
<keyword evidence="5" id="KW-0418">Kinase</keyword>
<dbReference type="PANTHER" id="PTHR46663:SF3">
    <property type="entry name" value="SLL0267 PROTEIN"/>
    <property type="match status" value="1"/>
</dbReference>
<evidence type="ECO:0000259" key="11">
    <source>
        <dbReference type="PROSITE" id="PS50887"/>
    </source>
</evidence>
<dbReference type="CDD" id="cd00130">
    <property type="entry name" value="PAS"/>
    <property type="match status" value="1"/>
</dbReference>
<keyword evidence="8" id="KW-1133">Transmembrane helix</keyword>
<feature type="transmembrane region" description="Helical" evidence="8">
    <location>
        <begin position="12"/>
        <end position="32"/>
    </location>
</feature>
<dbReference type="eggNOG" id="COG4191">
    <property type="taxonomic scope" value="Bacteria"/>
</dbReference>
<keyword evidence="8" id="KW-0812">Transmembrane</keyword>
<dbReference type="Gene3D" id="3.30.450.20">
    <property type="entry name" value="PAS domain"/>
    <property type="match status" value="2"/>
</dbReference>
<keyword evidence="2" id="KW-0597">Phosphoprotein</keyword>
<dbReference type="PROSITE" id="PS50887">
    <property type="entry name" value="GGDEF"/>
    <property type="match status" value="1"/>
</dbReference>
<dbReference type="Pfam" id="PF00989">
    <property type="entry name" value="PAS"/>
    <property type="match status" value="1"/>
</dbReference>
<accession>Q0EYI6</accession>
<dbReference type="InterPro" id="IPR043128">
    <property type="entry name" value="Rev_trsase/Diguanyl_cyclase"/>
</dbReference>
<dbReference type="NCBIfam" id="TIGR00229">
    <property type="entry name" value="sensory_box"/>
    <property type="match status" value="1"/>
</dbReference>
<dbReference type="eggNOG" id="COG2199">
    <property type="taxonomic scope" value="Bacteria"/>
</dbReference>
<dbReference type="GO" id="GO:0016301">
    <property type="term" value="F:kinase activity"/>
    <property type="evidence" value="ECO:0007669"/>
    <property type="project" value="UniProtKB-KW"/>
</dbReference>
<dbReference type="STRING" id="314344.AL013_07870"/>
<name>Q0EYI6_9PROT</name>
<dbReference type="Gene3D" id="3.30.70.270">
    <property type="match status" value="1"/>
</dbReference>
<dbReference type="InterPro" id="IPR000700">
    <property type="entry name" value="PAS-assoc_C"/>
</dbReference>
<dbReference type="Pfam" id="PF13185">
    <property type="entry name" value="GAF_2"/>
    <property type="match status" value="1"/>
</dbReference>
<reference evidence="12 13" key="1">
    <citation type="submission" date="2006-09" db="EMBL/GenBank/DDBJ databases">
        <authorList>
            <person name="Emerson D."/>
            <person name="Ferriera S."/>
            <person name="Johnson J."/>
            <person name="Kravitz S."/>
            <person name="Halpern A."/>
            <person name="Remington K."/>
            <person name="Beeson K."/>
            <person name="Tran B."/>
            <person name="Rogers Y.-H."/>
            <person name="Friedman R."/>
            <person name="Venter J.C."/>
        </authorList>
    </citation>
    <scope>NUCLEOTIDE SEQUENCE [LARGE SCALE GENOMIC DNA]</scope>
    <source>
        <strain evidence="12 13">PV-1</strain>
    </source>
</reference>
<keyword evidence="7" id="KW-0902">Two-component regulatory system</keyword>
<evidence type="ECO:0000256" key="6">
    <source>
        <dbReference type="ARBA" id="ARBA00022840"/>
    </source>
</evidence>
<evidence type="ECO:0000256" key="7">
    <source>
        <dbReference type="ARBA" id="ARBA00023012"/>
    </source>
</evidence>
<dbReference type="SUPFAM" id="SSF103190">
    <property type="entry name" value="Sensory domain-like"/>
    <property type="match status" value="1"/>
</dbReference>
<dbReference type="InterPro" id="IPR029151">
    <property type="entry name" value="Sensor-like_sf"/>
</dbReference>
<dbReference type="Proteomes" id="UP000005297">
    <property type="component" value="Unassembled WGS sequence"/>
</dbReference>
<dbReference type="HOGENOM" id="CLU_351540_0_0_0"/>
<protein>
    <submittedName>
        <fullName evidence="12">Sensory box-containing diguanylate cyclase, putative</fullName>
    </submittedName>
</protein>
<dbReference type="InterPro" id="IPR029016">
    <property type="entry name" value="GAF-like_dom_sf"/>
</dbReference>
<dbReference type="Gene3D" id="3.30.450.40">
    <property type="match status" value="1"/>
</dbReference>
<evidence type="ECO:0000256" key="1">
    <source>
        <dbReference type="ARBA" id="ARBA00004370"/>
    </source>
</evidence>
<dbReference type="NCBIfam" id="TIGR00254">
    <property type="entry name" value="GGDEF"/>
    <property type="match status" value="1"/>
</dbReference>
<dbReference type="SUPFAM" id="SSF55781">
    <property type="entry name" value="GAF domain-like"/>
    <property type="match status" value="1"/>
</dbReference>
<keyword evidence="4" id="KW-0547">Nucleotide-binding</keyword>
<dbReference type="FunFam" id="3.30.70.270:FF:000001">
    <property type="entry name" value="Diguanylate cyclase domain protein"/>
    <property type="match status" value="1"/>
</dbReference>
<evidence type="ECO:0000256" key="4">
    <source>
        <dbReference type="ARBA" id="ARBA00022741"/>
    </source>
</evidence>
<dbReference type="InterPro" id="IPR000014">
    <property type="entry name" value="PAS"/>
</dbReference>
<dbReference type="InParanoid" id="Q0EYI6"/>
<dbReference type="AlphaFoldDB" id="Q0EYI6"/>
<dbReference type="PROSITE" id="PS50112">
    <property type="entry name" value="PAS"/>
    <property type="match status" value="1"/>
</dbReference>
<evidence type="ECO:0000256" key="8">
    <source>
        <dbReference type="SAM" id="Phobius"/>
    </source>
</evidence>
<dbReference type="SMART" id="SM00065">
    <property type="entry name" value="GAF"/>
    <property type="match status" value="1"/>
</dbReference>
<evidence type="ECO:0000256" key="2">
    <source>
        <dbReference type="ARBA" id="ARBA00022553"/>
    </source>
</evidence>
<dbReference type="InterPro" id="IPR029787">
    <property type="entry name" value="Nucleotide_cyclase"/>
</dbReference>
<evidence type="ECO:0000256" key="3">
    <source>
        <dbReference type="ARBA" id="ARBA00022679"/>
    </source>
</evidence>
<feature type="transmembrane region" description="Helical" evidence="8">
    <location>
        <begin position="304"/>
        <end position="326"/>
    </location>
</feature>
<evidence type="ECO:0000256" key="5">
    <source>
        <dbReference type="ARBA" id="ARBA00022777"/>
    </source>
</evidence>
<dbReference type="EMBL" id="AATS01000009">
    <property type="protein sequence ID" value="EAU54381.1"/>
    <property type="molecule type" value="Genomic_DNA"/>
</dbReference>
<dbReference type="SUPFAM" id="SSF55785">
    <property type="entry name" value="PYP-like sensor domain (PAS domain)"/>
    <property type="match status" value="1"/>
</dbReference>
<dbReference type="InterPro" id="IPR000160">
    <property type="entry name" value="GGDEF_dom"/>
</dbReference>
<proteinExistence type="predicted"/>
<dbReference type="InterPro" id="IPR003018">
    <property type="entry name" value="GAF"/>
</dbReference>
<keyword evidence="3" id="KW-0808">Transferase</keyword>
<dbReference type="Pfam" id="PF00990">
    <property type="entry name" value="GGDEF"/>
    <property type="match status" value="1"/>
</dbReference>
<dbReference type="InterPro" id="IPR029150">
    <property type="entry name" value="dCache_3"/>
</dbReference>
<dbReference type="InterPro" id="IPR013767">
    <property type="entry name" value="PAS_fold"/>
</dbReference>
<organism evidence="12 13">
    <name type="scientific">Mariprofundus ferrooxydans PV-1</name>
    <dbReference type="NCBI Taxonomy" id="314345"/>
    <lineage>
        <taxon>Bacteria</taxon>
        <taxon>Pseudomonadati</taxon>
        <taxon>Pseudomonadota</taxon>
        <taxon>Candidatius Mariprofundia</taxon>
        <taxon>Mariprofundales</taxon>
        <taxon>Mariprofundaceae</taxon>
        <taxon>Mariprofundus</taxon>
    </lineage>
</organism>
<dbReference type="PANTHER" id="PTHR46663">
    <property type="entry name" value="DIGUANYLATE CYCLASE DGCT-RELATED"/>
    <property type="match status" value="1"/>
</dbReference>
<dbReference type="GO" id="GO:0016020">
    <property type="term" value="C:membrane"/>
    <property type="evidence" value="ECO:0007669"/>
    <property type="project" value="UniProtKB-SubCell"/>
</dbReference>
<evidence type="ECO:0000313" key="13">
    <source>
        <dbReference type="Proteomes" id="UP000005297"/>
    </source>
</evidence>
<dbReference type="SMART" id="SM00091">
    <property type="entry name" value="PAS"/>
    <property type="match status" value="1"/>
</dbReference>
<keyword evidence="8" id="KW-0472">Membrane</keyword>
<dbReference type="GO" id="GO:0000160">
    <property type="term" value="P:phosphorelay signal transduction system"/>
    <property type="evidence" value="ECO:0007669"/>
    <property type="project" value="UniProtKB-KW"/>
</dbReference>
<dbReference type="GO" id="GO:0006355">
    <property type="term" value="P:regulation of DNA-templated transcription"/>
    <property type="evidence" value="ECO:0007669"/>
    <property type="project" value="InterPro"/>
</dbReference>
<evidence type="ECO:0000259" key="9">
    <source>
        <dbReference type="PROSITE" id="PS50112"/>
    </source>
</evidence>
<dbReference type="SUPFAM" id="SSF55073">
    <property type="entry name" value="Nucleotide cyclase"/>
    <property type="match status" value="1"/>
</dbReference>
<dbReference type="SMART" id="SM00267">
    <property type="entry name" value="GGDEF"/>
    <property type="match status" value="1"/>
</dbReference>
<sequence>MHKVSLKKRIFLPLIVVGLVVAVTGIFFVNHLEEHQKNDVVLQEAESIQSHLQSALDSKAEVMAASLGFIVQNRDIIAALRAGDRQRLLKLAAPIYQRLHAQYNITHFYFHNAQRVNLLRVHKPEKYGDTINRFTALGAEKSGALFSGIELGPLGTFTLRSVLPVFDSGKLIGYMELGQEIDTLIQQTRAMFHVDLLMLIDKQYLERGAWEEGMRMLGRPFDWNMLASKVLISQSLNEIPVTTLNRVAAVPAQEGISIGQDIILHGRTYWAGIIPVHDAGDRPVATLVVLRDMTQIIARLHTEFLLFSSVLAVMGLFVFSLFYLILGRTERALSESEERFEKISESAQDAIICMDNDGNISFWNQAAETTFGYAQEEVMGKNLHTLIVPERFRDAHLKAFPLFQSTGQGSALGKTLELAAIRKDGTEFPIEIALSSTRIAGKWNAVAVLRDITIRKQAQQEIELTLHVQRVLDTILNISLPPLTLTEVTLKALDAILSIPAFSLLSQGSIFLVVKGERKLEMVAQRNLPDSLLQSCGMLPFGRCLCGKAAATRQLIYVNHLDEQHEIVYDGIQPHGHYCIPIETEGELFGVLNIYVDVEHVSDESEKKFLKTVADTLAVVIERKQSEERLQQLAHNDMLTGLPNRTLFYDRLNQALALAQRHKQAFAVMFLDLDHFKEINDTLGHDMGDLLLREAATRLRSCVRSMDTVARMGGDEFTIILTETAVREAVEKVAEKLLRELQQPFSLNGEIRHVGCSIGIALYPKHGLDSETLIKHADIAMYDAKRERNSYCFFSDKRLL</sequence>
<comment type="caution">
    <text evidence="12">The sequence shown here is derived from an EMBL/GenBank/DDBJ whole genome shotgun (WGS) entry which is preliminary data.</text>
</comment>
<dbReference type="InterPro" id="IPR035965">
    <property type="entry name" value="PAS-like_dom_sf"/>
</dbReference>
<dbReference type="RefSeq" id="WP_009851835.1">
    <property type="nucleotide sequence ID" value="NZ_DS022296.1"/>
</dbReference>
<keyword evidence="13" id="KW-1185">Reference proteome</keyword>
<evidence type="ECO:0000313" key="12">
    <source>
        <dbReference type="EMBL" id="EAU54381.1"/>
    </source>
</evidence>
<gene>
    <name evidence="12" type="ORF">SPV1_00340</name>
</gene>
<dbReference type="CDD" id="cd01949">
    <property type="entry name" value="GGDEF"/>
    <property type="match status" value="1"/>
</dbReference>
<feature type="domain" description="PAS" evidence="9">
    <location>
        <begin position="336"/>
        <end position="390"/>
    </location>
</feature>
<dbReference type="OrthoDB" id="5289318at2"/>